<evidence type="ECO:0000256" key="9">
    <source>
        <dbReference type="ARBA" id="ARBA00061531"/>
    </source>
</evidence>
<comment type="subcellular location">
    <subcellularLocation>
        <location evidence="1 13">Cytoplasm</location>
    </subcellularLocation>
</comment>
<dbReference type="FunFam" id="1.10.150.20:FF:000005">
    <property type="entry name" value="UvrABC system protein C"/>
    <property type="match status" value="1"/>
</dbReference>
<keyword evidence="3 13" id="KW-0227">DNA damage</keyword>
<dbReference type="InterPro" id="IPR001162">
    <property type="entry name" value="UvrC_RNase_H_dom"/>
</dbReference>
<dbReference type="Pfam" id="PF02151">
    <property type="entry name" value="UVR"/>
    <property type="match status" value="1"/>
</dbReference>
<dbReference type="InterPro" id="IPR038476">
    <property type="entry name" value="UvrC_RNase_H_dom_sf"/>
</dbReference>
<dbReference type="SUPFAM" id="SSF47781">
    <property type="entry name" value="RuvA domain 2-like"/>
    <property type="match status" value="1"/>
</dbReference>
<dbReference type="Gene3D" id="3.30.420.340">
    <property type="entry name" value="UvrC, RNAse H endonuclease domain"/>
    <property type="match status" value="1"/>
</dbReference>
<dbReference type="SUPFAM" id="SSF82771">
    <property type="entry name" value="GIY-YIG endonuclease"/>
    <property type="match status" value="1"/>
</dbReference>
<dbReference type="CDD" id="cd10434">
    <property type="entry name" value="GIY-YIG_UvrC_Cho"/>
    <property type="match status" value="1"/>
</dbReference>
<dbReference type="KEGG" id="ome:OLMES_2149"/>
<evidence type="ECO:0000256" key="1">
    <source>
        <dbReference type="ARBA" id="ARBA00004496"/>
    </source>
</evidence>
<evidence type="ECO:0000256" key="13">
    <source>
        <dbReference type="HAMAP-Rule" id="MF_00203"/>
    </source>
</evidence>
<dbReference type="PROSITE" id="PS50164">
    <property type="entry name" value="GIY_YIG"/>
    <property type="match status" value="1"/>
</dbReference>
<keyword evidence="4 13" id="KW-0228">DNA excision</keyword>
<dbReference type="GO" id="GO:0009381">
    <property type="term" value="F:excinuclease ABC activity"/>
    <property type="evidence" value="ECO:0007669"/>
    <property type="project" value="UniProtKB-UniRule"/>
</dbReference>
<dbReference type="Gene3D" id="4.10.860.10">
    <property type="entry name" value="UVR domain"/>
    <property type="match status" value="1"/>
</dbReference>
<dbReference type="SUPFAM" id="SSF46600">
    <property type="entry name" value="C-terminal UvrC-binding domain of UvrB"/>
    <property type="match status" value="1"/>
</dbReference>
<dbReference type="EMBL" id="CP021425">
    <property type="protein sequence ID" value="ARU56222.1"/>
    <property type="molecule type" value="Genomic_DNA"/>
</dbReference>
<feature type="domain" description="GIY-YIG" evidence="15">
    <location>
        <begin position="20"/>
        <end position="98"/>
    </location>
</feature>
<dbReference type="Pfam" id="PF01541">
    <property type="entry name" value="GIY-YIG"/>
    <property type="match status" value="1"/>
</dbReference>
<evidence type="ECO:0000259" key="16">
    <source>
        <dbReference type="PROSITE" id="PS50165"/>
    </source>
</evidence>
<evidence type="ECO:0000256" key="5">
    <source>
        <dbReference type="ARBA" id="ARBA00022881"/>
    </source>
</evidence>
<sequence length="615" mass="68968">MSDSSSTQFNVKSFLKGLSQRPGVYQMYDQDGAILYVGKAKNLKNRVSSYFRNHGLAPKTQALVAKIADIQITVTNSETEALLLEQNLIKSLSPPYNILLRDDKSYPYIFIDEANPFPALTFKRARKKGRKGTYFGPFPSAGAVRDSLNLLQKIFQVRQCDESFFRNRERPCLQYQIKRCTAPCVGLISEAEYRESIRHAVMFLQGKSPKLIAEILDKMQQASEALAFEQAAMYRDQINHLRHVQESQAIEGGHTDVDVIAIAAQSGAACIQVIFVRGGRVLGSKNYFPKLSLEEDQDTILESFLSQFYIGGRLVRDMPREIILSHSLDSMVSLEGALEEVIGRQVPIRGSVRGDRLKWLNLAVTNADIALQSHLANKENLFQRYRSFTESLGVGDVPNRIECFDISHSHGESTVASCVVFGVSGALKNDYRQYNIEDITAGDDYAAMEQVLQKRYGKLRNQPEKMPDVILIDGGKGQLNIALQVFEQLQIEGVLLLGVAKGVTRKPGLEVIINGDTGAEVVLASDSPGLHLIQQIRDEAHRYAIMGHRQRRDKKRRRSVLEDIEGIGPKRRRTLIQYFGGLQEINKASVEEIAKAPGISQNLARIIYDELHRDQ</sequence>
<dbReference type="Pfam" id="PF14520">
    <property type="entry name" value="HHH_5"/>
    <property type="match status" value="1"/>
</dbReference>
<dbReference type="InterPro" id="IPR001943">
    <property type="entry name" value="UVR_dom"/>
</dbReference>
<keyword evidence="6 13" id="KW-0234">DNA repair</keyword>
<dbReference type="GO" id="GO:0003677">
    <property type="term" value="F:DNA binding"/>
    <property type="evidence" value="ECO:0007669"/>
    <property type="project" value="UniProtKB-UniRule"/>
</dbReference>
<dbReference type="Proteomes" id="UP000196027">
    <property type="component" value="Chromosome"/>
</dbReference>
<evidence type="ECO:0000256" key="11">
    <source>
        <dbReference type="ARBA" id="ARBA00067419"/>
    </source>
</evidence>
<dbReference type="GO" id="GO:0009380">
    <property type="term" value="C:excinuclease repair complex"/>
    <property type="evidence" value="ECO:0007669"/>
    <property type="project" value="InterPro"/>
</dbReference>
<evidence type="ECO:0000313" key="17">
    <source>
        <dbReference type="EMBL" id="ARU56222.1"/>
    </source>
</evidence>
<dbReference type="PANTHER" id="PTHR30562:SF1">
    <property type="entry name" value="UVRABC SYSTEM PROTEIN C"/>
    <property type="match status" value="1"/>
</dbReference>
<dbReference type="AlphaFoldDB" id="A0A1Y0I6U8"/>
<protein>
    <recommendedName>
        <fullName evidence="11 13">UvrABC system protein C</fullName>
        <shortName evidence="13">Protein UvrC</shortName>
    </recommendedName>
    <alternativeName>
        <fullName evidence="12 13">Excinuclease ABC subunit C</fullName>
    </alternativeName>
</protein>
<dbReference type="Pfam" id="PF08459">
    <property type="entry name" value="UvrC_RNaseH_dom"/>
    <property type="match status" value="1"/>
</dbReference>
<reference evidence="17 18" key="1">
    <citation type="submission" date="2017-05" db="EMBL/GenBank/DDBJ databases">
        <title>Genomic insights into alkan degradation activity of Oleiphilus messinensis.</title>
        <authorList>
            <person name="Kozyavkin S.A."/>
            <person name="Slesarev A.I."/>
            <person name="Golyshin P.N."/>
            <person name="Korzhenkov A."/>
            <person name="Golyshina O.N."/>
            <person name="Toshchakov S.V."/>
        </authorList>
    </citation>
    <scope>NUCLEOTIDE SEQUENCE [LARGE SCALE GENOMIC DNA]</scope>
    <source>
        <strain evidence="17 18">ME102</strain>
    </source>
</reference>
<proteinExistence type="inferred from homology"/>
<dbReference type="InterPro" id="IPR035901">
    <property type="entry name" value="GIY-YIG_endonuc_sf"/>
</dbReference>
<dbReference type="PROSITE" id="PS50151">
    <property type="entry name" value="UVR"/>
    <property type="match status" value="1"/>
</dbReference>
<evidence type="ECO:0000256" key="3">
    <source>
        <dbReference type="ARBA" id="ARBA00022763"/>
    </source>
</evidence>
<feature type="domain" description="UvrC family homology region profile" evidence="16">
    <location>
        <begin position="259"/>
        <end position="486"/>
    </location>
</feature>
<accession>A0A1Y0I6U8</accession>
<keyword evidence="18" id="KW-1185">Reference proteome</keyword>
<keyword evidence="7 13" id="KW-0742">SOS response</keyword>
<dbReference type="Gene3D" id="1.10.150.20">
    <property type="entry name" value="5' to 3' exonuclease, C-terminal subdomain"/>
    <property type="match status" value="1"/>
</dbReference>
<evidence type="ECO:0000256" key="6">
    <source>
        <dbReference type="ARBA" id="ARBA00023204"/>
    </source>
</evidence>
<dbReference type="RefSeq" id="WP_198343297.1">
    <property type="nucleotide sequence ID" value="NZ_CP021425.1"/>
</dbReference>
<dbReference type="NCBIfam" id="NF001824">
    <property type="entry name" value="PRK00558.1-5"/>
    <property type="match status" value="1"/>
</dbReference>
<evidence type="ECO:0000256" key="10">
    <source>
        <dbReference type="ARBA" id="ARBA00062841"/>
    </source>
</evidence>
<dbReference type="FunFam" id="3.40.1440.10:FF:000001">
    <property type="entry name" value="UvrABC system protein C"/>
    <property type="match status" value="1"/>
</dbReference>
<dbReference type="NCBIfam" id="TIGR00194">
    <property type="entry name" value="uvrC"/>
    <property type="match status" value="1"/>
</dbReference>
<name>A0A1Y0I6U8_9GAMM</name>
<keyword evidence="5 13" id="KW-0267">Excision nuclease</keyword>
<dbReference type="InterPro" id="IPR047296">
    <property type="entry name" value="GIY-YIG_UvrC_Cho"/>
</dbReference>
<comment type="subunit">
    <text evidence="10 13">Interacts with UvrB in an incision complex.</text>
</comment>
<dbReference type="PANTHER" id="PTHR30562">
    <property type="entry name" value="UVRC/OXIDOREDUCTASE"/>
    <property type="match status" value="1"/>
</dbReference>
<evidence type="ECO:0000313" key="18">
    <source>
        <dbReference type="Proteomes" id="UP000196027"/>
    </source>
</evidence>
<dbReference type="InterPro" id="IPR010994">
    <property type="entry name" value="RuvA_2-like"/>
</dbReference>
<evidence type="ECO:0000256" key="12">
    <source>
        <dbReference type="ARBA" id="ARBA00077138"/>
    </source>
</evidence>
<dbReference type="GO" id="GO:0006289">
    <property type="term" value="P:nucleotide-excision repair"/>
    <property type="evidence" value="ECO:0007669"/>
    <property type="project" value="UniProtKB-UniRule"/>
</dbReference>
<dbReference type="GO" id="GO:0009432">
    <property type="term" value="P:SOS response"/>
    <property type="evidence" value="ECO:0007669"/>
    <property type="project" value="UniProtKB-UniRule"/>
</dbReference>
<feature type="domain" description="UVR" evidence="14">
    <location>
        <begin position="209"/>
        <end position="244"/>
    </location>
</feature>
<evidence type="ECO:0000256" key="8">
    <source>
        <dbReference type="ARBA" id="ARBA00059452"/>
    </source>
</evidence>
<comment type="similarity">
    <text evidence="9 13">Belongs to the UvrC family.</text>
</comment>
<dbReference type="GO" id="GO:0005737">
    <property type="term" value="C:cytoplasm"/>
    <property type="evidence" value="ECO:0007669"/>
    <property type="project" value="UniProtKB-SubCell"/>
</dbReference>
<dbReference type="InterPro" id="IPR050066">
    <property type="entry name" value="UvrABC_protein_C"/>
</dbReference>
<keyword evidence="2 13" id="KW-0963">Cytoplasm</keyword>
<dbReference type="Gene3D" id="3.40.1440.10">
    <property type="entry name" value="GIY-YIG endonuclease"/>
    <property type="match status" value="1"/>
</dbReference>
<organism evidence="17 18">
    <name type="scientific">Oleiphilus messinensis</name>
    <dbReference type="NCBI Taxonomy" id="141451"/>
    <lineage>
        <taxon>Bacteria</taxon>
        <taxon>Pseudomonadati</taxon>
        <taxon>Pseudomonadota</taxon>
        <taxon>Gammaproteobacteria</taxon>
        <taxon>Oceanospirillales</taxon>
        <taxon>Oleiphilaceae</taxon>
        <taxon>Oleiphilus</taxon>
    </lineage>
</organism>
<evidence type="ECO:0000259" key="14">
    <source>
        <dbReference type="PROSITE" id="PS50151"/>
    </source>
</evidence>
<evidence type="ECO:0000256" key="2">
    <source>
        <dbReference type="ARBA" id="ARBA00022490"/>
    </source>
</evidence>
<dbReference type="InterPro" id="IPR000305">
    <property type="entry name" value="GIY-YIG_endonuc"/>
</dbReference>
<dbReference type="InterPro" id="IPR036876">
    <property type="entry name" value="UVR_dom_sf"/>
</dbReference>
<dbReference type="HAMAP" id="MF_00203">
    <property type="entry name" value="UvrC"/>
    <property type="match status" value="1"/>
</dbReference>
<dbReference type="SMART" id="SM00465">
    <property type="entry name" value="GIYc"/>
    <property type="match status" value="1"/>
</dbReference>
<dbReference type="PROSITE" id="PS50165">
    <property type="entry name" value="UVRC"/>
    <property type="match status" value="1"/>
</dbReference>
<dbReference type="InterPro" id="IPR004791">
    <property type="entry name" value="UvrC"/>
</dbReference>
<comment type="function">
    <text evidence="8 13">The UvrABC repair system catalyzes the recognition and processing of DNA lesions. UvrC both incises the 5' and 3' sides of the lesion. The N-terminal half is responsible for the 3' incision and the C-terminal half is responsible for the 5' incision.</text>
</comment>
<dbReference type="FunFam" id="3.30.420.340:FF:000001">
    <property type="entry name" value="UvrABC system protein C"/>
    <property type="match status" value="1"/>
</dbReference>
<gene>
    <name evidence="13" type="primary">uvrC</name>
    <name evidence="17" type="ORF">OLMES_2149</name>
</gene>
<dbReference type="Pfam" id="PF22920">
    <property type="entry name" value="UvrC_RNaseH"/>
    <property type="match status" value="1"/>
</dbReference>
<evidence type="ECO:0000256" key="4">
    <source>
        <dbReference type="ARBA" id="ARBA00022769"/>
    </source>
</evidence>
<evidence type="ECO:0000259" key="15">
    <source>
        <dbReference type="PROSITE" id="PS50164"/>
    </source>
</evidence>
<evidence type="ECO:0000256" key="7">
    <source>
        <dbReference type="ARBA" id="ARBA00023236"/>
    </source>
</evidence>